<dbReference type="AlphaFoldDB" id="A0A8E2BG11"/>
<reference evidence="1 2" key="1">
    <citation type="submission" date="2020-08" db="EMBL/GenBank/DDBJ databases">
        <title>Genomic Encyclopedia of Type Strains, Phase IV (KMG-IV): sequencing the most valuable type-strain genomes for metagenomic binning, comparative biology and taxonomic classification.</title>
        <authorList>
            <person name="Goeker M."/>
        </authorList>
    </citation>
    <scope>NUCLEOTIDE SEQUENCE [LARGE SCALE GENOMIC DNA]</scope>
    <source>
        <strain evidence="1 2">DSM 17454</strain>
    </source>
</reference>
<protein>
    <submittedName>
        <fullName evidence="1">Uncharacterized protein</fullName>
    </submittedName>
</protein>
<name>A0A8E2BG11_9HYPH</name>
<sequence length="150" mass="16397">MIVIDVKTRASLPINVDVGDTVQSEVREIYRNVTAVEVSQDFYDKAILPAHKAMTRNKGLKTALGLVDGMAHHVAAKNGWGSGWTSIFIPRDDRMLVALHHSMLSVSGNSLRAEIEARWGAFGRSTQKSANAEKHPDWAAPRGAFFGIGQ</sequence>
<accession>A0A8E2BG11</accession>
<dbReference type="RefSeq" id="WP_184772859.1">
    <property type="nucleotide sequence ID" value="NZ_JACHGI010000016.1"/>
</dbReference>
<evidence type="ECO:0000313" key="2">
    <source>
        <dbReference type="Proteomes" id="UP000532373"/>
    </source>
</evidence>
<dbReference type="EMBL" id="JACHGI010000016">
    <property type="protein sequence ID" value="MBB6469462.1"/>
    <property type="molecule type" value="Genomic_DNA"/>
</dbReference>
<proteinExistence type="predicted"/>
<gene>
    <name evidence="1" type="ORF">HNQ96_005352</name>
</gene>
<comment type="caution">
    <text evidence="1">The sequence shown here is derived from an EMBL/GenBank/DDBJ whole genome shotgun (WGS) entry which is preliminary data.</text>
</comment>
<organism evidence="1 2">
    <name type="scientific">Aminobacter carboxidus</name>
    <dbReference type="NCBI Taxonomy" id="376165"/>
    <lineage>
        <taxon>Bacteria</taxon>
        <taxon>Pseudomonadati</taxon>
        <taxon>Pseudomonadota</taxon>
        <taxon>Alphaproteobacteria</taxon>
        <taxon>Hyphomicrobiales</taxon>
        <taxon>Phyllobacteriaceae</taxon>
        <taxon>Aminobacter</taxon>
    </lineage>
</organism>
<evidence type="ECO:0000313" key="1">
    <source>
        <dbReference type="EMBL" id="MBB6469462.1"/>
    </source>
</evidence>
<dbReference type="Proteomes" id="UP000532373">
    <property type="component" value="Unassembled WGS sequence"/>
</dbReference>